<dbReference type="Pfam" id="PF07244">
    <property type="entry name" value="POTRA"/>
    <property type="match status" value="2"/>
</dbReference>
<dbReference type="Pfam" id="PF01103">
    <property type="entry name" value="Omp85"/>
    <property type="match status" value="1"/>
</dbReference>
<dbReference type="EMBL" id="UINC01082775">
    <property type="protein sequence ID" value="SVC27852.1"/>
    <property type="molecule type" value="Genomic_DNA"/>
</dbReference>
<name>A0A382KXL7_9ZZZZ</name>
<organism evidence="4">
    <name type="scientific">marine metagenome</name>
    <dbReference type="NCBI Taxonomy" id="408172"/>
    <lineage>
        <taxon>unclassified sequences</taxon>
        <taxon>metagenomes</taxon>
        <taxon>ecological metagenomes</taxon>
    </lineage>
</organism>
<dbReference type="AlphaFoldDB" id="A0A382KXL7"/>
<evidence type="ECO:0000313" key="4">
    <source>
        <dbReference type="EMBL" id="SVC27852.1"/>
    </source>
</evidence>
<dbReference type="InterPro" id="IPR010827">
    <property type="entry name" value="BamA/TamA_POTRA"/>
</dbReference>
<gene>
    <name evidence="4" type="ORF">METZ01_LOCUS280706</name>
</gene>
<evidence type="ECO:0000259" key="3">
    <source>
        <dbReference type="PROSITE" id="PS51779"/>
    </source>
</evidence>
<keyword evidence="2" id="KW-0472">Membrane</keyword>
<dbReference type="PROSITE" id="PS51779">
    <property type="entry name" value="POTRA"/>
    <property type="match status" value="1"/>
</dbReference>
<sequence length="412" mass="47770">FLKSINISGNYSLRDEEIFSILNLKKNKPFNPVAIQINRNRLNDRYFEHSKLFMIINIEPLVSDSVIINISIEEGPDIIINKIYIEGMNENLDSNLVYRELLFSKKEKYVKSKIDLSQRKLMEIGIFSMAAISPIKNTANDSTVNLVIELREMNRREILSSGGYYPITVNEGVDQVIALAGDIAWKDRRVLNSLSSFQVKSSLAIPFEAGYQYPRFTFDMLLSNQWIFGFRIPSELKGFFQSFRNYNQDDGIYRYGFQIANILRLNDRSYIRAILRWELFDDNKRDNKNDIENRSFRLVARFDKSNNPLYPSKGYVLNTEIISVGGVLGGNRTYQKVDAGIQSYFRIRNRSVLASRIKYGMIFNWKNNYDIYETLLYEKFYLGGSSSLRAWDPLKFLTEIDPGTDLVGIADD</sequence>
<dbReference type="InterPro" id="IPR034746">
    <property type="entry name" value="POTRA"/>
</dbReference>
<dbReference type="Gene3D" id="3.10.20.310">
    <property type="entry name" value="membrane protein fhac"/>
    <property type="match status" value="2"/>
</dbReference>
<reference evidence="4" key="1">
    <citation type="submission" date="2018-05" db="EMBL/GenBank/DDBJ databases">
        <authorList>
            <person name="Lanie J.A."/>
            <person name="Ng W.-L."/>
            <person name="Kazmierczak K.M."/>
            <person name="Andrzejewski T.M."/>
            <person name="Davidsen T.M."/>
            <person name="Wayne K.J."/>
            <person name="Tettelin H."/>
            <person name="Glass J.I."/>
            <person name="Rusch D."/>
            <person name="Podicherti R."/>
            <person name="Tsui H.-C.T."/>
            <person name="Winkler M.E."/>
        </authorList>
    </citation>
    <scope>NUCLEOTIDE SEQUENCE</scope>
</reference>
<protein>
    <recommendedName>
        <fullName evidence="3">POTRA domain-containing protein</fullName>
    </recommendedName>
</protein>
<proteinExistence type="predicted"/>
<feature type="non-terminal residue" evidence="4">
    <location>
        <position position="1"/>
    </location>
</feature>
<dbReference type="InterPro" id="IPR000184">
    <property type="entry name" value="Bac_surfAg_D15"/>
</dbReference>
<dbReference type="GO" id="GO:0019867">
    <property type="term" value="C:outer membrane"/>
    <property type="evidence" value="ECO:0007669"/>
    <property type="project" value="InterPro"/>
</dbReference>
<feature type="non-terminal residue" evidence="4">
    <location>
        <position position="412"/>
    </location>
</feature>
<feature type="domain" description="POTRA" evidence="3">
    <location>
        <begin position="1"/>
        <end position="75"/>
    </location>
</feature>
<evidence type="ECO:0000256" key="2">
    <source>
        <dbReference type="ARBA" id="ARBA00023136"/>
    </source>
</evidence>
<dbReference type="Gene3D" id="2.40.160.50">
    <property type="entry name" value="membrane protein fhac: a member of the omp85/tpsb transporter family"/>
    <property type="match status" value="1"/>
</dbReference>
<comment type="subcellular location">
    <subcellularLocation>
        <location evidence="1">Membrane</location>
    </subcellularLocation>
</comment>
<evidence type="ECO:0000256" key="1">
    <source>
        <dbReference type="ARBA" id="ARBA00004370"/>
    </source>
</evidence>
<accession>A0A382KXL7</accession>